<feature type="region of interest" description="Disordered" evidence="1">
    <location>
        <begin position="166"/>
        <end position="196"/>
    </location>
</feature>
<evidence type="ECO:0000256" key="1">
    <source>
        <dbReference type="SAM" id="MobiDB-lite"/>
    </source>
</evidence>
<gene>
    <name evidence="2" type="ORF">NEMBOFW57_008266</name>
</gene>
<evidence type="ECO:0000313" key="2">
    <source>
        <dbReference type="EMBL" id="KAG7285970.1"/>
    </source>
</evidence>
<sequence length="196" mass="21478">MANRLGVLQVQDALIAGAKAMASSAGFQKETAWLAVNGDRRLDRLKLGGIHRAQPFSHQWEEGRYHEYFIADWAHLELGDKVSEYERQRELRMALPDVKVGSGGEGGGDEGSDWGDDGYWTDDFAFWAFAYFDPYYEDGWDGSYSREETMTANDLALLASAADVGPEADNASSAGGSGGQTRRTSMSPIARVPCQP</sequence>
<accession>A0AAD4ERD1</accession>
<protein>
    <submittedName>
        <fullName evidence="2">Uncharacterized protein</fullName>
    </submittedName>
</protein>
<name>A0AAD4ERD1_9PEZI</name>
<evidence type="ECO:0000313" key="3">
    <source>
        <dbReference type="Proteomes" id="UP001197093"/>
    </source>
</evidence>
<comment type="caution">
    <text evidence="2">The sequence shown here is derived from an EMBL/GenBank/DDBJ whole genome shotgun (WGS) entry which is preliminary data.</text>
</comment>
<dbReference type="AlphaFoldDB" id="A0AAD4ERD1"/>
<reference evidence="2" key="1">
    <citation type="submission" date="2023-02" db="EMBL/GenBank/DDBJ databases">
        <authorList>
            <person name="Palmer J.M."/>
        </authorList>
    </citation>
    <scope>NUCLEOTIDE SEQUENCE</scope>
    <source>
        <strain evidence="2">FW57</strain>
    </source>
</reference>
<organism evidence="2 3">
    <name type="scientific">Staphylotrichum longicolle</name>
    <dbReference type="NCBI Taxonomy" id="669026"/>
    <lineage>
        <taxon>Eukaryota</taxon>
        <taxon>Fungi</taxon>
        <taxon>Dikarya</taxon>
        <taxon>Ascomycota</taxon>
        <taxon>Pezizomycotina</taxon>
        <taxon>Sordariomycetes</taxon>
        <taxon>Sordariomycetidae</taxon>
        <taxon>Sordariales</taxon>
        <taxon>Chaetomiaceae</taxon>
        <taxon>Staphylotrichum</taxon>
    </lineage>
</organism>
<dbReference type="EMBL" id="JAHCVI010000004">
    <property type="protein sequence ID" value="KAG7285970.1"/>
    <property type="molecule type" value="Genomic_DNA"/>
</dbReference>
<proteinExistence type="predicted"/>
<dbReference type="Proteomes" id="UP001197093">
    <property type="component" value="Unassembled WGS sequence"/>
</dbReference>
<keyword evidence="3" id="KW-1185">Reference proteome</keyword>